<reference evidence="1" key="1">
    <citation type="submission" date="2021-12" db="EMBL/GenBank/DDBJ databases">
        <title>Enterovibrio ZSDZ35 sp. nov. and Enterovibrio ZSDZ42 sp. nov., isolated from coastal seawater in Qingdao.</title>
        <authorList>
            <person name="Zhang P."/>
        </authorList>
    </citation>
    <scope>NUCLEOTIDE SEQUENCE</scope>
    <source>
        <strain evidence="1">ZSDZ42</strain>
    </source>
</reference>
<dbReference type="InterPro" id="IPR047937">
    <property type="entry name" value="Eex_IncN-like"/>
</dbReference>
<keyword evidence="2" id="KW-1185">Reference proteome</keyword>
<keyword evidence="1" id="KW-0449">Lipoprotein</keyword>
<dbReference type="EMBL" id="JAJUBC010000053">
    <property type="protein sequence ID" value="MDD1796337.1"/>
    <property type="molecule type" value="Genomic_DNA"/>
</dbReference>
<proteinExistence type="predicted"/>
<accession>A0ABT5R7T3</accession>
<evidence type="ECO:0000313" key="1">
    <source>
        <dbReference type="EMBL" id="MDD1796337.1"/>
    </source>
</evidence>
<dbReference type="RefSeq" id="WP_274167068.1">
    <property type="nucleotide sequence ID" value="NZ_JAJUBC010000053.1"/>
</dbReference>
<evidence type="ECO:0000313" key="2">
    <source>
        <dbReference type="Proteomes" id="UP001149400"/>
    </source>
</evidence>
<protein>
    <submittedName>
        <fullName evidence="1">EexN family lipoprotein</fullName>
    </submittedName>
</protein>
<dbReference type="Proteomes" id="UP001149400">
    <property type="component" value="Unassembled WGS sequence"/>
</dbReference>
<dbReference type="PROSITE" id="PS51257">
    <property type="entry name" value="PROKAR_LIPOPROTEIN"/>
    <property type="match status" value="1"/>
</dbReference>
<comment type="caution">
    <text evidence="1">The sequence shown here is derived from an EMBL/GenBank/DDBJ whole genome shotgun (WGS) entry which is preliminary data.</text>
</comment>
<sequence length="72" mass="8116">MKKHIALGVASLFLIACSDEEVARDRDWYMENPEALELKAKECRNDARIADTPNCKNAMSANSELAILKMFN</sequence>
<dbReference type="NCBIfam" id="NF033894">
    <property type="entry name" value="Eex_IncN"/>
    <property type="match status" value="1"/>
</dbReference>
<name>A0ABT5R7T3_9GAMM</name>
<gene>
    <name evidence="1" type="ORF">LRP50_24760</name>
</gene>
<organism evidence="1 2">
    <name type="scientific">Enterovibrio gelatinilyticus</name>
    <dbReference type="NCBI Taxonomy" id="2899819"/>
    <lineage>
        <taxon>Bacteria</taxon>
        <taxon>Pseudomonadati</taxon>
        <taxon>Pseudomonadota</taxon>
        <taxon>Gammaproteobacteria</taxon>
        <taxon>Vibrionales</taxon>
        <taxon>Vibrionaceae</taxon>
        <taxon>Enterovibrio</taxon>
    </lineage>
</organism>